<sequence length="443" mass="48387">MAKMQSDRLRARSRIKDMLAVDTTVTPQSDPGYSHSGSDCAFSLQCGSVSNEAQDRCIATDPESRNKLRLMKSNAFSPTESIGQQAPLIASNSFSTPPLSHVTTLDNASSGPPKRMASTALPPAAPYAAVAKPWTQSSTPPPPSTTSPVLLLVPKRLHRPHALVFSEDFNVGDDAAMFGSDGIPGRWLREDGAPFPDGTTYNATDCTFNITAPNGGFNAGPTGTDFDWSGYFTCSHTTNSTAGTIINPVQSARVSTLLSAKNGNETTLQLTRGSIRYGKVEVRAKMPTGDWLWPAIWMLPVPGSDGQGAYGAWPRSGEIDLVESRWNGICYTNSGSNYVQGALNWGPTPRLNGVGKSYSWWTDRRTPVSNDFHTYTMEWTDKWLRISLDTRLHTLLDMQFNEPFWQRRDFPKTITGPDGRLEALQDPWANATNKNTAPFDQGA</sequence>
<organism evidence="3 4">
    <name type="scientific">Mycena venus</name>
    <dbReference type="NCBI Taxonomy" id="2733690"/>
    <lineage>
        <taxon>Eukaryota</taxon>
        <taxon>Fungi</taxon>
        <taxon>Dikarya</taxon>
        <taxon>Basidiomycota</taxon>
        <taxon>Agaricomycotina</taxon>
        <taxon>Agaricomycetes</taxon>
        <taxon>Agaricomycetidae</taxon>
        <taxon>Agaricales</taxon>
        <taxon>Marasmiineae</taxon>
        <taxon>Mycenaceae</taxon>
        <taxon>Mycena</taxon>
    </lineage>
</organism>
<dbReference type="PROSITE" id="PS51762">
    <property type="entry name" value="GH16_2"/>
    <property type="match status" value="1"/>
</dbReference>
<accession>A0A8H6X7K9</accession>
<gene>
    <name evidence="3" type="ORF">MVEN_02204800</name>
</gene>
<dbReference type="GO" id="GO:0004553">
    <property type="term" value="F:hydrolase activity, hydrolyzing O-glycosyl compounds"/>
    <property type="evidence" value="ECO:0007669"/>
    <property type="project" value="InterPro"/>
</dbReference>
<feature type="domain" description="GH16" evidence="2">
    <location>
        <begin position="132"/>
        <end position="443"/>
    </location>
</feature>
<dbReference type="InterPro" id="IPR013320">
    <property type="entry name" value="ConA-like_dom_sf"/>
</dbReference>
<dbReference type="Pfam" id="PF00722">
    <property type="entry name" value="Glyco_hydro_16"/>
    <property type="match status" value="1"/>
</dbReference>
<dbReference type="AlphaFoldDB" id="A0A8H6X7K9"/>
<keyword evidence="4" id="KW-1185">Reference proteome</keyword>
<comment type="caution">
    <text evidence="3">The sequence shown here is derived from an EMBL/GenBank/DDBJ whole genome shotgun (WGS) entry which is preliminary data.</text>
</comment>
<reference evidence="3" key="1">
    <citation type="submission" date="2020-05" db="EMBL/GenBank/DDBJ databases">
        <title>Mycena genomes resolve the evolution of fungal bioluminescence.</title>
        <authorList>
            <person name="Tsai I.J."/>
        </authorList>
    </citation>
    <scope>NUCLEOTIDE SEQUENCE</scope>
    <source>
        <strain evidence="3">CCC161011</strain>
    </source>
</reference>
<dbReference type="GO" id="GO:0005975">
    <property type="term" value="P:carbohydrate metabolic process"/>
    <property type="evidence" value="ECO:0007669"/>
    <property type="project" value="InterPro"/>
</dbReference>
<dbReference type="Proteomes" id="UP000620124">
    <property type="component" value="Unassembled WGS sequence"/>
</dbReference>
<dbReference type="InterPro" id="IPR050546">
    <property type="entry name" value="Glycosyl_Hydrlase_16"/>
</dbReference>
<dbReference type="EMBL" id="JACAZI010000024">
    <property type="protein sequence ID" value="KAF7335510.1"/>
    <property type="molecule type" value="Genomic_DNA"/>
</dbReference>
<comment type="similarity">
    <text evidence="1">Belongs to the glycosyl hydrolase 16 family.</text>
</comment>
<dbReference type="InterPro" id="IPR000757">
    <property type="entry name" value="Beta-glucanase-like"/>
</dbReference>
<evidence type="ECO:0000313" key="4">
    <source>
        <dbReference type="Proteomes" id="UP000620124"/>
    </source>
</evidence>
<evidence type="ECO:0000256" key="1">
    <source>
        <dbReference type="ARBA" id="ARBA00006865"/>
    </source>
</evidence>
<dbReference type="PANTHER" id="PTHR10963">
    <property type="entry name" value="GLYCOSYL HYDROLASE-RELATED"/>
    <property type="match status" value="1"/>
</dbReference>
<proteinExistence type="inferred from homology"/>
<evidence type="ECO:0000313" key="3">
    <source>
        <dbReference type="EMBL" id="KAF7335510.1"/>
    </source>
</evidence>
<protein>
    <submittedName>
        <fullName evidence="3">Glucan 1,3-beta-glucosidase</fullName>
    </submittedName>
</protein>
<dbReference type="OrthoDB" id="4781at2759"/>
<dbReference type="SUPFAM" id="SSF49899">
    <property type="entry name" value="Concanavalin A-like lectins/glucanases"/>
    <property type="match status" value="1"/>
</dbReference>
<name>A0A8H6X7K9_9AGAR</name>
<dbReference type="PANTHER" id="PTHR10963:SF55">
    <property type="entry name" value="GLYCOSIDE HYDROLASE FAMILY 16 PROTEIN"/>
    <property type="match status" value="1"/>
</dbReference>
<evidence type="ECO:0000259" key="2">
    <source>
        <dbReference type="PROSITE" id="PS51762"/>
    </source>
</evidence>
<dbReference type="Gene3D" id="2.60.120.200">
    <property type="match status" value="1"/>
</dbReference>